<dbReference type="InterPro" id="IPR052336">
    <property type="entry name" value="MlaD_Phospholipid_Transporter"/>
</dbReference>
<accession>A0A1W1ZMW9</accession>
<evidence type="ECO:0000313" key="4">
    <source>
        <dbReference type="Proteomes" id="UP000192418"/>
    </source>
</evidence>
<protein>
    <submittedName>
        <fullName evidence="3">Phospholipid/cholesterol/gamma-HCH transport system substrate-binding protein</fullName>
    </submittedName>
</protein>
<keyword evidence="1" id="KW-1133">Transmembrane helix</keyword>
<organism evidence="3 4">
    <name type="scientific">Desulfocicer vacuolatum DSM 3385</name>
    <dbReference type="NCBI Taxonomy" id="1121400"/>
    <lineage>
        <taxon>Bacteria</taxon>
        <taxon>Pseudomonadati</taxon>
        <taxon>Thermodesulfobacteriota</taxon>
        <taxon>Desulfobacteria</taxon>
        <taxon>Desulfobacterales</taxon>
        <taxon>Desulfobacteraceae</taxon>
        <taxon>Desulfocicer</taxon>
    </lineage>
</organism>
<dbReference type="EMBL" id="FWXY01000003">
    <property type="protein sequence ID" value="SMC49769.1"/>
    <property type="molecule type" value="Genomic_DNA"/>
</dbReference>
<evidence type="ECO:0000259" key="2">
    <source>
        <dbReference type="Pfam" id="PF02470"/>
    </source>
</evidence>
<keyword evidence="4" id="KW-1185">Reference proteome</keyword>
<dbReference type="PANTHER" id="PTHR33371">
    <property type="entry name" value="INTERMEMBRANE PHOSPHOLIPID TRANSPORT SYSTEM BINDING PROTEIN MLAD-RELATED"/>
    <property type="match status" value="1"/>
</dbReference>
<dbReference type="AlphaFoldDB" id="A0A1W1ZMW9"/>
<dbReference type="GO" id="GO:0005548">
    <property type="term" value="F:phospholipid transporter activity"/>
    <property type="evidence" value="ECO:0007669"/>
    <property type="project" value="TreeGrafter"/>
</dbReference>
<dbReference type="Pfam" id="PF02470">
    <property type="entry name" value="MlaD"/>
    <property type="match status" value="1"/>
</dbReference>
<dbReference type="InterPro" id="IPR003399">
    <property type="entry name" value="Mce/MlaD"/>
</dbReference>
<dbReference type="Proteomes" id="UP000192418">
    <property type="component" value="Unassembled WGS sequence"/>
</dbReference>
<keyword evidence="1" id="KW-0472">Membrane</keyword>
<dbReference type="InterPro" id="IPR030970">
    <property type="entry name" value="ABC_MlaD"/>
</dbReference>
<feature type="transmembrane region" description="Helical" evidence="1">
    <location>
        <begin position="12"/>
        <end position="31"/>
    </location>
</feature>
<reference evidence="3 4" key="1">
    <citation type="submission" date="2017-04" db="EMBL/GenBank/DDBJ databases">
        <authorList>
            <person name="Afonso C.L."/>
            <person name="Miller P.J."/>
            <person name="Scott M.A."/>
            <person name="Spackman E."/>
            <person name="Goraichik I."/>
            <person name="Dimitrov K.M."/>
            <person name="Suarez D.L."/>
            <person name="Swayne D.E."/>
        </authorList>
    </citation>
    <scope>NUCLEOTIDE SEQUENCE [LARGE SCALE GENOMIC DNA]</scope>
    <source>
        <strain evidence="3 4">DSM 3385</strain>
    </source>
</reference>
<dbReference type="STRING" id="1121400.SAMN02746065_10345"/>
<gene>
    <name evidence="3" type="ORF">SAMN02746065_10345</name>
</gene>
<dbReference type="NCBIfam" id="TIGR04430">
    <property type="entry name" value="OM_asym_MlaD"/>
    <property type="match status" value="1"/>
</dbReference>
<feature type="domain" description="Mce/MlaD" evidence="2">
    <location>
        <begin position="40"/>
        <end position="118"/>
    </location>
</feature>
<proteinExistence type="predicted"/>
<evidence type="ECO:0000313" key="3">
    <source>
        <dbReference type="EMBL" id="SMC49769.1"/>
    </source>
</evidence>
<name>A0A1W1ZMW9_9BACT</name>
<dbReference type="PANTHER" id="PTHR33371:SF4">
    <property type="entry name" value="INTERMEMBRANE PHOSPHOLIPID TRANSPORT SYSTEM BINDING PROTEIN MLAD"/>
    <property type="match status" value="1"/>
</dbReference>
<evidence type="ECO:0000256" key="1">
    <source>
        <dbReference type="SAM" id="Phobius"/>
    </source>
</evidence>
<keyword evidence="1" id="KW-0812">Transmembrane</keyword>
<sequence length="153" mass="16551">MKKSKKKWVEFYVGLFVIVGVLCSGYLLISLGDLDIGGNKTYRINAYFSNVAGLKNGATVEMAGVEIGRVISVNLDTKKLLARVIMGIHKEVVLAEDAIASVKTSGIIGDKYISLSPGGSDMILEDGDILFNTESAIDIESLVSKYIFNKDPE</sequence>
<dbReference type="GO" id="GO:0005543">
    <property type="term" value="F:phospholipid binding"/>
    <property type="evidence" value="ECO:0007669"/>
    <property type="project" value="TreeGrafter"/>
</dbReference>